<feature type="domain" description="Oxidoreductase-like" evidence="1">
    <location>
        <begin position="31"/>
        <end position="70"/>
    </location>
</feature>
<evidence type="ECO:0000259" key="1">
    <source>
        <dbReference type="Pfam" id="PF09791"/>
    </source>
</evidence>
<proteinExistence type="predicted"/>
<dbReference type="Pfam" id="PF09791">
    <property type="entry name" value="Oxidored-like"/>
    <property type="match status" value="1"/>
</dbReference>
<dbReference type="STRING" id="133383.A0A1R0GTB1"/>
<evidence type="ECO:0000313" key="2">
    <source>
        <dbReference type="EMBL" id="OLY80115.1"/>
    </source>
</evidence>
<dbReference type="GO" id="GO:0005739">
    <property type="term" value="C:mitochondrion"/>
    <property type="evidence" value="ECO:0007669"/>
    <property type="project" value="TreeGrafter"/>
</dbReference>
<accession>A0A1R0GTB1</accession>
<comment type="caution">
    <text evidence="2">The sequence shown here is derived from an EMBL/GenBank/DDBJ whole genome shotgun (WGS) entry which is preliminary data.</text>
</comment>
<dbReference type="PANTHER" id="PTHR21193">
    <property type="entry name" value="OXIDOREDUCTASE-LIKE DOMAIN-CONTAINING PROTEIN 1"/>
    <property type="match status" value="1"/>
</dbReference>
<gene>
    <name evidence="2" type="ORF">AYI68_g5794</name>
</gene>
<dbReference type="EMBL" id="LSSL01003762">
    <property type="protein sequence ID" value="OLY80115.1"/>
    <property type="molecule type" value="Genomic_DNA"/>
</dbReference>
<protein>
    <submittedName>
        <fullName evidence="2">UPF0651 protein, mitochondrial</fullName>
    </submittedName>
</protein>
<dbReference type="Proteomes" id="UP000187455">
    <property type="component" value="Unassembled WGS sequence"/>
</dbReference>
<keyword evidence="3" id="KW-1185">Reference proteome</keyword>
<dbReference type="PANTHER" id="PTHR21193:SF3">
    <property type="entry name" value="OXIDOREDUCTASE-LIKE DOMAIN-CONTAINING PROTEIN 1"/>
    <property type="match status" value="1"/>
</dbReference>
<dbReference type="AlphaFoldDB" id="A0A1R0GTB1"/>
<reference evidence="2 3" key="1">
    <citation type="journal article" date="2016" name="Mol. Biol. Evol.">
        <title>Genome-Wide Survey of Gut Fungi (Harpellales) Reveals the First Horizontally Transferred Ubiquitin Gene from a Mosquito Host.</title>
        <authorList>
            <person name="Wang Y."/>
            <person name="White M.M."/>
            <person name="Kvist S."/>
            <person name="Moncalvo J.M."/>
        </authorList>
    </citation>
    <scope>NUCLEOTIDE SEQUENCE [LARGE SCALE GENOMIC DNA]</scope>
    <source>
        <strain evidence="2 3">ALG-7-W6</strain>
    </source>
</reference>
<sequence length="118" mass="13419">MNPIRLSRNLAIQAKRNILIEPKLRKLASLVPIKPHPPEPDMCCGSGCDVCVWDTYSEKVQDYISSASRIRTLLQMNKLIVPPQYSIPLLDELRQSSFAMVSINEFQKFEKSLADNQS</sequence>
<name>A0A1R0GTB1_9FUNG</name>
<evidence type="ECO:0000313" key="3">
    <source>
        <dbReference type="Proteomes" id="UP000187455"/>
    </source>
</evidence>
<dbReference type="InterPro" id="IPR019180">
    <property type="entry name" value="Oxidoreductase-like_N"/>
</dbReference>
<organism evidence="2 3">
    <name type="scientific">Smittium mucronatum</name>
    <dbReference type="NCBI Taxonomy" id="133383"/>
    <lineage>
        <taxon>Eukaryota</taxon>
        <taxon>Fungi</taxon>
        <taxon>Fungi incertae sedis</taxon>
        <taxon>Zoopagomycota</taxon>
        <taxon>Kickxellomycotina</taxon>
        <taxon>Harpellomycetes</taxon>
        <taxon>Harpellales</taxon>
        <taxon>Legeriomycetaceae</taxon>
        <taxon>Smittium</taxon>
    </lineage>
</organism>
<dbReference type="InterPro" id="IPR039251">
    <property type="entry name" value="OXLD1"/>
</dbReference>
<dbReference type="OrthoDB" id="10064411at2759"/>